<dbReference type="InterPro" id="IPR036388">
    <property type="entry name" value="WH-like_DNA-bd_sf"/>
</dbReference>
<dbReference type="InterPro" id="IPR005119">
    <property type="entry name" value="LysR_subst-bd"/>
</dbReference>
<dbReference type="PROSITE" id="PS50931">
    <property type="entry name" value="HTH_LYSR"/>
    <property type="match status" value="1"/>
</dbReference>
<dbReference type="InterPro" id="IPR000847">
    <property type="entry name" value="LysR_HTH_N"/>
</dbReference>
<dbReference type="Pfam" id="PF00126">
    <property type="entry name" value="HTH_1"/>
    <property type="match status" value="1"/>
</dbReference>
<evidence type="ECO:0000256" key="4">
    <source>
        <dbReference type="ARBA" id="ARBA00023163"/>
    </source>
</evidence>
<evidence type="ECO:0000313" key="6">
    <source>
        <dbReference type="EMBL" id="RKQ84811.1"/>
    </source>
</evidence>
<evidence type="ECO:0000313" key="7">
    <source>
        <dbReference type="Proteomes" id="UP000278962"/>
    </source>
</evidence>
<dbReference type="SUPFAM" id="SSF53850">
    <property type="entry name" value="Periplasmic binding protein-like II"/>
    <property type="match status" value="1"/>
</dbReference>
<dbReference type="Proteomes" id="UP000278962">
    <property type="component" value="Unassembled WGS sequence"/>
</dbReference>
<evidence type="ECO:0000259" key="5">
    <source>
        <dbReference type="PROSITE" id="PS50931"/>
    </source>
</evidence>
<dbReference type="Gene3D" id="3.40.190.10">
    <property type="entry name" value="Periplasmic binding protein-like II"/>
    <property type="match status" value="2"/>
</dbReference>
<dbReference type="PANTHER" id="PTHR30346">
    <property type="entry name" value="TRANSCRIPTIONAL DUAL REGULATOR HCAR-RELATED"/>
    <property type="match status" value="1"/>
</dbReference>
<sequence length="304" mass="32184">MNLARLRVFAEVARTGTFSAAAETLSYTPSAVSQQMAKLEAELGTPLLVRARTGIALTDAGKALLARTRTILAEVRTAQAELDALAVARSGTVRLGSFPTATQTFVAGVLSTFAERFPDVAVTLVDDEPHHNVARLHDRALDLAVIFGVPDRPVGLDYFGVRLSPDDAVTVTPLLEDAYVLVVPSGHRLAEAPVTLDDLRDERLIGSAGTPGLTELADRCRERGFEARLNGFVCTDYLTVRRLVAAGQGIAVVPGLAAQHPLAGTVVRRFEGWAPHRNVLLAQPADGVLSPAASAMAAVLVHAC</sequence>
<keyword evidence="3" id="KW-0238">DNA-binding</keyword>
<dbReference type="PANTHER" id="PTHR30346:SF29">
    <property type="entry name" value="LYSR SUBSTRATE-BINDING"/>
    <property type="match status" value="1"/>
</dbReference>
<evidence type="ECO:0000256" key="3">
    <source>
        <dbReference type="ARBA" id="ARBA00023125"/>
    </source>
</evidence>
<dbReference type="OrthoDB" id="4131546at2"/>
<keyword evidence="4" id="KW-0804">Transcription</keyword>
<protein>
    <submittedName>
        <fullName evidence="6">LysR family transcriptional regulator</fullName>
    </submittedName>
</protein>
<comment type="caution">
    <text evidence="6">The sequence shown here is derived from an EMBL/GenBank/DDBJ whole genome shotgun (WGS) entry which is preliminary data.</text>
</comment>
<evidence type="ECO:0000256" key="2">
    <source>
        <dbReference type="ARBA" id="ARBA00023015"/>
    </source>
</evidence>
<keyword evidence="7" id="KW-1185">Reference proteome</keyword>
<dbReference type="PRINTS" id="PR00039">
    <property type="entry name" value="HTHLYSR"/>
</dbReference>
<dbReference type="Gene3D" id="1.10.10.10">
    <property type="entry name" value="Winged helix-like DNA-binding domain superfamily/Winged helix DNA-binding domain"/>
    <property type="match status" value="1"/>
</dbReference>
<reference evidence="6 7" key="1">
    <citation type="submission" date="2018-10" db="EMBL/GenBank/DDBJ databases">
        <title>Genomic Encyclopedia of Archaeal and Bacterial Type Strains, Phase II (KMG-II): from individual species to whole genera.</title>
        <authorList>
            <person name="Goeker M."/>
        </authorList>
    </citation>
    <scope>NUCLEOTIDE SEQUENCE [LARGE SCALE GENOMIC DNA]</scope>
    <source>
        <strain evidence="6 7">DSM 14954</strain>
    </source>
</reference>
<dbReference type="EMBL" id="RBIL01000003">
    <property type="protein sequence ID" value="RKQ84811.1"/>
    <property type="molecule type" value="Genomic_DNA"/>
</dbReference>
<evidence type="ECO:0000256" key="1">
    <source>
        <dbReference type="ARBA" id="ARBA00009437"/>
    </source>
</evidence>
<dbReference type="GO" id="GO:0032993">
    <property type="term" value="C:protein-DNA complex"/>
    <property type="evidence" value="ECO:0007669"/>
    <property type="project" value="TreeGrafter"/>
</dbReference>
<accession>A0A660KWX9</accession>
<feature type="domain" description="HTH lysR-type" evidence="5">
    <location>
        <begin position="1"/>
        <end position="58"/>
    </location>
</feature>
<dbReference type="GO" id="GO:0003677">
    <property type="term" value="F:DNA binding"/>
    <property type="evidence" value="ECO:0007669"/>
    <property type="project" value="UniProtKB-KW"/>
</dbReference>
<proteinExistence type="inferred from homology"/>
<organism evidence="6 7">
    <name type="scientific">Solirubrobacter pauli</name>
    <dbReference type="NCBI Taxonomy" id="166793"/>
    <lineage>
        <taxon>Bacteria</taxon>
        <taxon>Bacillati</taxon>
        <taxon>Actinomycetota</taxon>
        <taxon>Thermoleophilia</taxon>
        <taxon>Solirubrobacterales</taxon>
        <taxon>Solirubrobacteraceae</taxon>
        <taxon>Solirubrobacter</taxon>
    </lineage>
</organism>
<dbReference type="SUPFAM" id="SSF46785">
    <property type="entry name" value="Winged helix' DNA-binding domain"/>
    <property type="match status" value="1"/>
</dbReference>
<dbReference type="GO" id="GO:0003700">
    <property type="term" value="F:DNA-binding transcription factor activity"/>
    <property type="evidence" value="ECO:0007669"/>
    <property type="project" value="InterPro"/>
</dbReference>
<gene>
    <name evidence="6" type="ORF">C8N24_6441</name>
</gene>
<name>A0A660KWX9_9ACTN</name>
<dbReference type="AlphaFoldDB" id="A0A660KWX9"/>
<dbReference type="FunFam" id="1.10.10.10:FF:000001">
    <property type="entry name" value="LysR family transcriptional regulator"/>
    <property type="match status" value="1"/>
</dbReference>
<dbReference type="Pfam" id="PF03466">
    <property type="entry name" value="LysR_substrate"/>
    <property type="match status" value="1"/>
</dbReference>
<dbReference type="InterPro" id="IPR036390">
    <property type="entry name" value="WH_DNA-bd_sf"/>
</dbReference>
<comment type="similarity">
    <text evidence="1">Belongs to the LysR transcriptional regulatory family.</text>
</comment>
<dbReference type="RefSeq" id="WP_121258234.1">
    <property type="nucleotide sequence ID" value="NZ_RBIL01000003.1"/>
</dbReference>
<keyword evidence="2" id="KW-0805">Transcription regulation</keyword>